<accession>A0ABT5RZX6</accession>
<sequence length="138" mass="14663">MTDFTTIQRTHSNARLSKIVRHAGLVYLCGQTAKGSASADAGIAEQTAEVLARVDALLAEAGSNRSRILTATIYLRDIAADFAGMNAVWEAWLADKQAVTPARTTVQAALATTGLRVEMSVVAAENQQRADLLIPHAT</sequence>
<protein>
    <submittedName>
        <fullName evidence="1">RidA family protein</fullName>
    </submittedName>
</protein>
<dbReference type="PANTHER" id="PTHR47328:SF1">
    <property type="entry name" value="RUTC FAMILY PROTEIN YOAB"/>
    <property type="match status" value="1"/>
</dbReference>
<comment type="caution">
    <text evidence="1">The sequence shown here is derived from an EMBL/GenBank/DDBJ whole genome shotgun (WGS) entry which is preliminary data.</text>
</comment>
<dbReference type="CDD" id="cd06150">
    <property type="entry name" value="YjgF_YER057c_UK114_like_2"/>
    <property type="match status" value="1"/>
</dbReference>
<reference evidence="1" key="1">
    <citation type="submission" date="2022-10" db="EMBL/GenBank/DDBJ databases">
        <title>Description of microaerobic benzene degrading bacteria.</title>
        <authorList>
            <person name="Bedics A."/>
            <person name="Tancsics A."/>
            <person name="Banerjee S."/>
        </authorList>
    </citation>
    <scope>NUCLEOTIDE SEQUENCE</scope>
    <source>
        <strain evidence="1">D2M1</strain>
    </source>
</reference>
<proteinExistence type="predicted"/>
<keyword evidence="2" id="KW-1185">Reference proteome</keyword>
<organism evidence="1 2">
    <name type="scientific">Acidovorax benzenivorans</name>
    <dbReference type="NCBI Taxonomy" id="2987520"/>
    <lineage>
        <taxon>Bacteria</taxon>
        <taxon>Pseudomonadati</taxon>
        <taxon>Pseudomonadota</taxon>
        <taxon>Betaproteobacteria</taxon>
        <taxon>Burkholderiales</taxon>
        <taxon>Comamonadaceae</taxon>
        <taxon>Acidovorax</taxon>
    </lineage>
</organism>
<dbReference type="Gene3D" id="3.30.1330.40">
    <property type="entry name" value="RutC-like"/>
    <property type="match status" value="1"/>
</dbReference>
<dbReference type="Pfam" id="PF01042">
    <property type="entry name" value="Ribonuc_L-PSP"/>
    <property type="match status" value="1"/>
</dbReference>
<dbReference type="InterPro" id="IPR006175">
    <property type="entry name" value="YjgF/YER057c/UK114"/>
</dbReference>
<dbReference type="EMBL" id="JAPCKI010000011">
    <property type="protein sequence ID" value="MDD2179249.1"/>
    <property type="molecule type" value="Genomic_DNA"/>
</dbReference>
<dbReference type="InterPro" id="IPR035959">
    <property type="entry name" value="RutC-like_sf"/>
</dbReference>
<evidence type="ECO:0000313" key="1">
    <source>
        <dbReference type="EMBL" id="MDD2179249.1"/>
    </source>
</evidence>
<dbReference type="PANTHER" id="PTHR47328">
    <property type="match status" value="1"/>
</dbReference>
<dbReference type="SUPFAM" id="SSF55298">
    <property type="entry name" value="YjgF-like"/>
    <property type="match status" value="1"/>
</dbReference>
<evidence type="ECO:0000313" key="2">
    <source>
        <dbReference type="Proteomes" id="UP001148932"/>
    </source>
</evidence>
<dbReference type="RefSeq" id="WP_110958430.1">
    <property type="nucleotide sequence ID" value="NZ_JAPCKI010000011.1"/>
</dbReference>
<dbReference type="InterPro" id="IPR035709">
    <property type="entry name" value="YoaB-like"/>
</dbReference>
<name>A0ABT5RZX6_9BURK</name>
<gene>
    <name evidence="1" type="ORF">OIN59_17565</name>
</gene>
<dbReference type="Proteomes" id="UP001148932">
    <property type="component" value="Unassembled WGS sequence"/>
</dbReference>